<evidence type="ECO:0000259" key="13">
    <source>
        <dbReference type="PROSITE" id="PS50879"/>
    </source>
</evidence>
<keyword evidence="7 11" id="KW-0067">ATP-binding</keyword>
<evidence type="ECO:0000256" key="2">
    <source>
        <dbReference type="ARBA" id="ARBA00006485"/>
    </source>
</evidence>
<evidence type="ECO:0000313" key="15">
    <source>
        <dbReference type="Proteomes" id="UP000440578"/>
    </source>
</evidence>
<dbReference type="InterPro" id="IPR050108">
    <property type="entry name" value="CDK"/>
</dbReference>
<dbReference type="Proteomes" id="UP000440578">
    <property type="component" value="Unassembled WGS sequence"/>
</dbReference>
<evidence type="ECO:0000256" key="4">
    <source>
        <dbReference type="ARBA" id="ARBA00022679"/>
    </source>
</evidence>
<evidence type="ECO:0000256" key="3">
    <source>
        <dbReference type="ARBA" id="ARBA00022527"/>
    </source>
</evidence>
<dbReference type="InterPro" id="IPR036397">
    <property type="entry name" value="RNaseH_sf"/>
</dbReference>
<feature type="domain" description="Protein kinase" evidence="12">
    <location>
        <begin position="300"/>
        <end position="596"/>
    </location>
</feature>
<dbReference type="InterPro" id="IPR017441">
    <property type="entry name" value="Protein_kinase_ATP_BS"/>
</dbReference>
<dbReference type="PROSITE" id="PS50879">
    <property type="entry name" value="RNASE_H_1"/>
    <property type="match status" value="1"/>
</dbReference>
<dbReference type="GO" id="GO:0004523">
    <property type="term" value="F:RNA-DNA hybrid ribonuclease activity"/>
    <property type="evidence" value="ECO:0007669"/>
    <property type="project" value="InterPro"/>
</dbReference>
<dbReference type="InterPro" id="IPR000719">
    <property type="entry name" value="Prot_kinase_dom"/>
</dbReference>
<feature type="binding site" evidence="11">
    <location>
        <position position="330"/>
    </location>
    <ligand>
        <name>ATP</name>
        <dbReference type="ChEBI" id="CHEBI:30616"/>
    </ligand>
</feature>
<gene>
    <name evidence="14" type="primary">cdk9_0</name>
    <name evidence="14" type="ORF">FJT64_020497</name>
</gene>
<dbReference type="PROSITE" id="PS00107">
    <property type="entry name" value="PROTEIN_KINASE_ATP"/>
    <property type="match status" value="1"/>
</dbReference>
<dbReference type="InterPro" id="IPR011009">
    <property type="entry name" value="Kinase-like_dom_sf"/>
</dbReference>
<dbReference type="FunFam" id="3.30.200.20:FF:000124">
    <property type="entry name" value="Cyclin-dependent kinase 4"/>
    <property type="match status" value="1"/>
</dbReference>
<evidence type="ECO:0000256" key="5">
    <source>
        <dbReference type="ARBA" id="ARBA00022741"/>
    </source>
</evidence>
<keyword evidence="6 14" id="KW-0418">Kinase</keyword>
<dbReference type="CDD" id="cd09276">
    <property type="entry name" value="Rnase_HI_RT_non_LTR"/>
    <property type="match status" value="1"/>
</dbReference>
<dbReference type="Pfam" id="PF00075">
    <property type="entry name" value="RNase_H"/>
    <property type="match status" value="1"/>
</dbReference>
<evidence type="ECO:0000256" key="1">
    <source>
        <dbReference type="ARBA" id="ARBA00004123"/>
    </source>
</evidence>
<comment type="similarity">
    <text evidence="2">Belongs to the protein kinase superfamily. CMGC Ser/Thr protein kinase family. CDC2/CDKX subfamily.</text>
</comment>
<evidence type="ECO:0000256" key="7">
    <source>
        <dbReference type="ARBA" id="ARBA00022840"/>
    </source>
</evidence>
<evidence type="ECO:0000256" key="10">
    <source>
        <dbReference type="ARBA" id="ARBA00048367"/>
    </source>
</evidence>
<evidence type="ECO:0000256" key="9">
    <source>
        <dbReference type="ARBA" id="ARBA00047811"/>
    </source>
</evidence>
<name>A0A6A4WWM5_AMPAM</name>
<dbReference type="Gene3D" id="3.30.420.10">
    <property type="entry name" value="Ribonuclease H-like superfamily/Ribonuclease H"/>
    <property type="match status" value="1"/>
</dbReference>
<dbReference type="PANTHER" id="PTHR24056">
    <property type="entry name" value="CELL DIVISION PROTEIN KINASE"/>
    <property type="match status" value="1"/>
</dbReference>
<dbReference type="PANTHER" id="PTHR24056:SF233">
    <property type="entry name" value="CYCLIN-DEPENDENT KINASE 9"/>
    <property type="match status" value="1"/>
</dbReference>
<dbReference type="PROSITE" id="PS50011">
    <property type="entry name" value="PROTEIN_KINASE_DOM"/>
    <property type="match status" value="1"/>
</dbReference>
<accession>A0A6A4WWM5</accession>
<sequence length="654" mass="72612">MLTGSVFYSCDPPWLGHRGGITFRVDLPVATRQSDPPAVCREAALRAIADLPHPDVTIWSDGSARGRTEQSGAGALIQFHHLNREETVRAPAGAVCSSLRAELTAMREAFAAVAGLEDGELASTKSVRLLTDSRSGLQLLGRGPANQTMALAAEVWRLLSTLAENGTETVLQWVPGHAGLDGNETADRLAGEATAGDQDSAPIDLSTHVVGTISRSRVAGAVPEETNTQCTQWGESDAISPIWLNSTGRGITTHQRISKAIRRTAMSQPTFGGMGGGSSRELDSYIESMRYPFCHDVTKYETMAKIGQGTFGEVFKARLKTDRSRIVALKKVLMENEKEGFPITALREIRILQLLKNENVVSLLEICRGQAKASNKHRSTFYLVFEFCEHDLAGLLSNINVKFNLGEIKKVMQQLLNGLYYIHLNNILHRDMKAANVLITKNGVLKLADFGLARAFSKISGTRNRYTNRVVTLWYRPPELLLGERNYGPPVDVWGAGCIMAEMWTRSPIMQGSSEQHQLTLISQLCGSICPEVWPGVDELDLYNKLQLSKQQKRRVKERLKPYVRDAYACNLLDRMLTLDPAKRIDADTALNHDFFWTDPMPTELGRMLEQHKQSMFEFLAPPRRGMPARPAVQPPQQQRAVVDNISSYQDRVF</sequence>
<evidence type="ECO:0000313" key="14">
    <source>
        <dbReference type="EMBL" id="KAF0308264.1"/>
    </source>
</evidence>
<dbReference type="GO" id="GO:0005524">
    <property type="term" value="F:ATP binding"/>
    <property type="evidence" value="ECO:0007669"/>
    <property type="project" value="UniProtKB-UniRule"/>
</dbReference>
<dbReference type="Gene3D" id="3.30.200.20">
    <property type="entry name" value="Phosphorylase Kinase, domain 1"/>
    <property type="match status" value="1"/>
</dbReference>
<comment type="caution">
    <text evidence="14">The sequence shown here is derived from an EMBL/GenBank/DDBJ whole genome shotgun (WGS) entry which is preliminary data.</text>
</comment>
<evidence type="ECO:0000259" key="12">
    <source>
        <dbReference type="PROSITE" id="PS50011"/>
    </source>
</evidence>
<feature type="domain" description="RNase H type-1" evidence="13">
    <location>
        <begin position="52"/>
        <end position="195"/>
    </location>
</feature>
<dbReference type="GO" id="GO:0005634">
    <property type="term" value="C:nucleus"/>
    <property type="evidence" value="ECO:0007669"/>
    <property type="project" value="UniProtKB-SubCell"/>
</dbReference>
<dbReference type="PROSITE" id="PS00108">
    <property type="entry name" value="PROTEIN_KINASE_ST"/>
    <property type="match status" value="1"/>
</dbReference>
<dbReference type="OrthoDB" id="204883at2759"/>
<keyword evidence="4" id="KW-0808">Transferase</keyword>
<comment type="catalytic activity">
    <reaction evidence="9">
        <text>L-threonyl-[protein] + ATP = O-phospho-L-threonyl-[protein] + ADP + H(+)</text>
        <dbReference type="Rhea" id="RHEA:46608"/>
        <dbReference type="Rhea" id="RHEA-COMP:11060"/>
        <dbReference type="Rhea" id="RHEA-COMP:11605"/>
        <dbReference type="ChEBI" id="CHEBI:15378"/>
        <dbReference type="ChEBI" id="CHEBI:30013"/>
        <dbReference type="ChEBI" id="CHEBI:30616"/>
        <dbReference type="ChEBI" id="CHEBI:61977"/>
        <dbReference type="ChEBI" id="CHEBI:456216"/>
        <dbReference type="EC" id="2.7.11.22"/>
    </reaction>
</comment>
<reference evidence="14 15" key="1">
    <citation type="submission" date="2019-07" db="EMBL/GenBank/DDBJ databases">
        <title>Draft genome assembly of a fouling barnacle, Amphibalanus amphitrite (Darwin, 1854): The first reference genome for Thecostraca.</title>
        <authorList>
            <person name="Kim W."/>
        </authorList>
    </citation>
    <scope>NUCLEOTIDE SEQUENCE [LARGE SCALE GENOMIC DNA]</scope>
    <source>
        <strain evidence="14">SNU_AA5</strain>
        <tissue evidence="14">Soma without cirri and trophi</tissue>
    </source>
</reference>
<evidence type="ECO:0000256" key="6">
    <source>
        <dbReference type="ARBA" id="ARBA00022777"/>
    </source>
</evidence>
<dbReference type="InterPro" id="IPR008271">
    <property type="entry name" value="Ser/Thr_kinase_AS"/>
</dbReference>
<dbReference type="GO" id="GO:0008353">
    <property type="term" value="F:RNA polymerase II CTD heptapeptide repeat kinase activity"/>
    <property type="evidence" value="ECO:0007669"/>
    <property type="project" value="TreeGrafter"/>
</dbReference>
<evidence type="ECO:0000256" key="8">
    <source>
        <dbReference type="ARBA" id="ARBA00023242"/>
    </source>
</evidence>
<organism evidence="14 15">
    <name type="scientific">Amphibalanus amphitrite</name>
    <name type="common">Striped barnacle</name>
    <name type="synonym">Balanus amphitrite</name>
    <dbReference type="NCBI Taxonomy" id="1232801"/>
    <lineage>
        <taxon>Eukaryota</taxon>
        <taxon>Metazoa</taxon>
        <taxon>Ecdysozoa</taxon>
        <taxon>Arthropoda</taxon>
        <taxon>Crustacea</taxon>
        <taxon>Multicrustacea</taxon>
        <taxon>Cirripedia</taxon>
        <taxon>Thoracica</taxon>
        <taxon>Thoracicalcarea</taxon>
        <taxon>Balanomorpha</taxon>
        <taxon>Balanoidea</taxon>
        <taxon>Balanidae</taxon>
        <taxon>Amphibalaninae</taxon>
        <taxon>Amphibalanus</taxon>
    </lineage>
</organism>
<dbReference type="GO" id="GO:0003676">
    <property type="term" value="F:nucleic acid binding"/>
    <property type="evidence" value="ECO:0007669"/>
    <property type="project" value="InterPro"/>
</dbReference>
<dbReference type="InterPro" id="IPR012337">
    <property type="entry name" value="RNaseH-like_sf"/>
</dbReference>
<dbReference type="AlphaFoldDB" id="A0A6A4WWM5"/>
<dbReference type="SUPFAM" id="SSF56112">
    <property type="entry name" value="Protein kinase-like (PK-like)"/>
    <property type="match status" value="1"/>
</dbReference>
<comment type="subcellular location">
    <subcellularLocation>
        <location evidence="1">Nucleus</location>
    </subcellularLocation>
</comment>
<keyword evidence="8" id="KW-0539">Nucleus</keyword>
<keyword evidence="15" id="KW-1185">Reference proteome</keyword>
<proteinExistence type="inferred from homology"/>
<dbReference type="Pfam" id="PF00069">
    <property type="entry name" value="Pkinase"/>
    <property type="match status" value="1"/>
</dbReference>
<dbReference type="FunFam" id="1.10.510.10:FF:000203">
    <property type="entry name" value="Cyclin-dependent kinase 9"/>
    <property type="match status" value="1"/>
</dbReference>
<dbReference type="Gene3D" id="1.10.510.10">
    <property type="entry name" value="Transferase(Phosphotransferase) domain 1"/>
    <property type="match status" value="1"/>
</dbReference>
<comment type="catalytic activity">
    <reaction evidence="10">
        <text>L-seryl-[protein] + ATP = O-phospho-L-seryl-[protein] + ADP + H(+)</text>
        <dbReference type="Rhea" id="RHEA:17989"/>
        <dbReference type="Rhea" id="RHEA-COMP:9863"/>
        <dbReference type="Rhea" id="RHEA-COMP:11604"/>
        <dbReference type="ChEBI" id="CHEBI:15378"/>
        <dbReference type="ChEBI" id="CHEBI:29999"/>
        <dbReference type="ChEBI" id="CHEBI:30616"/>
        <dbReference type="ChEBI" id="CHEBI:83421"/>
        <dbReference type="ChEBI" id="CHEBI:456216"/>
        <dbReference type="EC" id="2.7.11.22"/>
    </reaction>
</comment>
<evidence type="ECO:0000256" key="11">
    <source>
        <dbReference type="PROSITE-ProRule" id="PRU10141"/>
    </source>
</evidence>
<dbReference type="SMART" id="SM00220">
    <property type="entry name" value="S_TKc"/>
    <property type="match status" value="1"/>
</dbReference>
<keyword evidence="3" id="KW-0723">Serine/threonine-protein kinase</keyword>
<protein>
    <submittedName>
        <fullName evidence="14">Cyclin-dependent kinase 9</fullName>
    </submittedName>
</protein>
<dbReference type="CDD" id="cd07865">
    <property type="entry name" value="STKc_CDK9"/>
    <property type="match status" value="1"/>
</dbReference>
<dbReference type="EMBL" id="VIIS01000502">
    <property type="protein sequence ID" value="KAF0308264.1"/>
    <property type="molecule type" value="Genomic_DNA"/>
</dbReference>
<dbReference type="InterPro" id="IPR002156">
    <property type="entry name" value="RNaseH_domain"/>
</dbReference>
<dbReference type="SUPFAM" id="SSF53098">
    <property type="entry name" value="Ribonuclease H-like"/>
    <property type="match status" value="1"/>
</dbReference>
<dbReference type="GO" id="GO:0004693">
    <property type="term" value="F:cyclin-dependent protein serine/threonine kinase activity"/>
    <property type="evidence" value="ECO:0007669"/>
    <property type="project" value="UniProtKB-EC"/>
</dbReference>
<keyword evidence="5 11" id="KW-0547">Nucleotide-binding</keyword>